<dbReference type="PROSITE" id="PS51257">
    <property type="entry name" value="PROKAR_LIPOPROTEIN"/>
    <property type="match status" value="1"/>
</dbReference>
<sequence length="163" mass="18538">MSFKFYNAKTFVMKRTILIIITVFFVAFFSGCTKVVVAPDNNPFAGSWVLSDASENNGYGWQHFSTGLENGVFDLYSNGAARYDDGRNLMTGNWYSSGVTSGYYDQYGNYYTDLHQNFEISVRDNYSGSSIDLYFDDVTFYGGSMIATNYSGGYIERYIFSRY</sequence>
<gene>
    <name evidence="1" type="ORF">GALL_248400</name>
</gene>
<protein>
    <recommendedName>
        <fullName evidence="2">Lipoprotein</fullName>
    </recommendedName>
</protein>
<evidence type="ECO:0008006" key="2">
    <source>
        <dbReference type="Google" id="ProtNLM"/>
    </source>
</evidence>
<organism evidence="1">
    <name type="scientific">mine drainage metagenome</name>
    <dbReference type="NCBI Taxonomy" id="410659"/>
    <lineage>
        <taxon>unclassified sequences</taxon>
        <taxon>metagenomes</taxon>
        <taxon>ecological metagenomes</taxon>
    </lineage>
</organism>
<evidence type="ECO:0000313" key="1">
    <source>
        <dbReference type="EMBL" id="OIQ93225.1"/>
    </source>
</evidence>
<proteinExistence type="predicted"/>
<comment type="caution">
    <text evidence="1">The sequence shown here is derived from an EMBL/GenBank/DDBJ whole genome shotgun (WGS) entry which is preliminary data.</text>
</comment>
<dbReference type="EMBL" id="MLJW01000212">
    <property type="protein sequence ID" value="OIQ93225.1"/>
    <property type="molecule type" value="Genomic_DNA"/>
</dbReference>
<name>A0A1J5RBQ6_9ZZZZ</name>
<accession>A0A1J5RBQ6</accession>
<reference evidence="1" key="1">
    <citation type="submission" date="2016-10" db="EMBL/GenBank/DDBJ databases">
        <title>Sequence of Gallionella enrichment culture.</title>
        <authorList>
            <person name="Poehlein A."/>
            <person name="Muehling M."/>
            <person name="Daniel R."/>
        </authorList>
    </citation>
    <scope>NUCLEOTIDE SEQUENCE</scope>
</reference>
<dbReference type="AlphaFoldDB" id="A0A1J5RBQ6"/>